<evidence type="ECO:0000259" key="1">
    <source>
        <dbReference type="PROSITE" id="PS51144"/>
    </source>
</evidence>
<keyword evidence="3" id="KW-1185">Reference proteome</keyword>
<reference evidence="2 3" key="1">
    <citation type="submission" date="2012-11" db="EMBL/GenBank/DDBJ databases">
        <authorList>
            <person name="Huguet-Tapia J.C."/>
            <person name="Durkin A.S."/>
            <person name="Pettis G.S."/>
            <person name="Badger J.H."/>
        </authorList>
    </citation>
    <scope>NUCLEOTIDE SEQUENCE [LARGE SCALE GENOMIC DNA]</scope>
    <source>
        <strain evidence="2 3">91-03</strain>
    </source>
</reference>
<protein>
    <recommendedName>
        <fullName evidence="1">Alpha-carbonic anhydrase domain-containing protein</fullName>
    </recommendedName>
</protein>
<dbReference type="InterPro" id="IPR001148">
    <property type="entry name" value="CA_dom"/>
</dbReference>
<sequence>MARTTPPRCRSAAGWPTSR</sequence>
<dbReference type="AlphaFoldDB" id="L1KZS4"/>
<gene>
    <name evidence="2" type="ORF">STRIP9103_00871</name>
</gene>
<dbReference type="EMBL" id="AEJC01000262">
    <property type="protein sequence ID" value="EKX65838.1"/>
    <property type="molecule type" value="Genomic_DNA"/>
</dbReference>
<accession>L1KZS4</accession>
<dbReference type="PROSITE" id="PS51144">
    <property type="entry name" value="ALPHA_CA_2"/>
    <property type="match status" value="1"/>
</dbReference>
<evidence type="ECO:0000313" key="3">
    <source>
        <dbReference type="Proteomes" id="UP000010411"/>
    </source>
</evidence>
<feature type="non-terminal residue" evidence="2">
    <location>
        <position position="19"/>
    </location>
</feature>
<proteinExistence type="predicted"/>
<comment type="caution">
    <text evidence="2">The sequence shown here is derived from an EMBL/GenBank/DDBJ whole genome shotgun (WGS) entry which is preliminary data.</text>
</comment>
<name>L1KZS4_9ACTN</name>
<dbReference type="Proteomes" id="UP000010411">
    <property type="component" value="Unassembled WGS sequence"/>
</dbReference>
<feature type="domain" description="Alpha-carbonic anhydrase" evidence="1">
    <location>
        <begin position="1"/>
        <end position="19"/>
    </location>
</feature>
<evidence type="ECO:0000313" key="2">
    <source>
        <dbReference type="EMBL" id="EKX65838.1"/>
    </source>
</evidence>
<organism evidence="2 3">
    <name type="scientific">Streptomyces ipomoeae 91-03</name>
    <dbReference type="NCBI Taxonomy" id="698759"/>
    <lineage>
        <taxon>Bacteria</taxon>
        <taxon>Bacillati</taxon>
        <taxon>Actinomycetota</taxon>
        <taxon>Actinomycetes</taxon>
        <taxon>Kitasatosporales</taxon>
        <taxon>Streptomycetaceae</taxon>
        <taxon>Streptomyces</taxon>
    </lineage>
</organism>